<dbReference type="VEuPathDB" id="AmoebaDB:EHI5A_026630"/>
<reference evidence="2 3" key="1">
    <citation type="submission" date="2016-05" db="EMBL/GenBank/DDBJ databases">
        <title>First whole genome sequencing of Entamoeba histolytica HM1:IMSS-clone-6.</title>
        <authorList>
            <person name="Mukherjee Avik.K."/>
            <person name="Izumyama S."/>
            <person name="Nakada-Tsukui K."/>
            <person name="Nozaki T."/>
        </authorList>
    </citation>
    <scope>NUCLEOTIDE SEQUENCE [LARGE SCALE GENOMIC DNA]</scope>
    <source>
        <strain evidence="2 3">HM1:IMSS clone 6</strain>
    </source>
</reference>
<dbReference type="OMA" id="PEMNNDI"/>
<organism evidence="2 3">
    <name type="scientific">Entamoeba histolytica</name>
    <dbReference type="NCBI Taxonomy" id="5759"/>
    <lineage>
        <taxon>Eukaryota</taxon>
        <taxon>Amoebozoa</taxon>
        <taxon>Evosea</taxon>
        <taxon>Archamoebae</taxon>
        <taxon>Mastigamoebida</taxon>
        <taxon>Entamoebidae</taxon>
        <taxon>Entamoeba</taxon>
    </lineage>
</organism>
<name>A0A5K1TZV4_ENTHI</name>
<dbReference type="SUPFAM" id="SSF69572">
    <property type="entry name" value="Activating enzymes of the ubiquitin-like proteins"/>
    <property type="match status" value="1"/>
</dbReference>
<dbReference type="Gene3D" id="3.40.50.720">
    <property type="entry name" value="NAD(P)-binding Rossmann-like Domain"/>
    <property type="match status" value="1"/>
</dbReference>
<evidence type="ECO:0000313" key="3">
    <source>
        <dbReference type="Proteomes" id="UP000078387"/>
    </source>
</evidence>
<dbReference type="VEuPathDB" id="AmoebaDB:EHI7A_042870"/>
<evidence type="ECO:0000313" key="2">
    <source>
        <dbReference type="EMBL" id="GAT94596.1"/>
    </source>
</evidence>
<protein>
    <submittedName>
        <fullName evidence="2">Uncharacterized protein</fullName>
    </submittedName>
</protein>
<accession>A0A5K1TZV4</accession>
<dbReference type="AlphaFoldDB" id="A0A5K1TZV4"/>
<feature type="region of interest" description="Disordered" evidence="1">
    <location>
        <begin position="223"/>
        <end position="242"/>
    </location>
</feature>
<dbReference type="InterPro" id="IPR035985">
    <property type="entry name" value="Ubiquitin-activating_enz"/>
</dbReference>
<dbReference type="VEuPathDB" id="AmoebaDB:EHI8A_046290"/>
<gene>
    <name evidence="2" type="ORF">CL6EHI_064480</name>
</gene>
<evidence type="ECO:0000256" key="1">
    <source>
        <dbReference type="SAM" id="MobiDB-lite"/>
    </source>
</evidence>
<feature type="compositionally biased region" description="Basic and acidic residues" evidence="1">
    <location>
        <begin position="224"/>
        <end position="242"/>
    </location>
</feature>
<dbReference type="GO" id="GO:0008641">
    <property type="term" value="F:ubiquitin-like modifier activating enzyme activity"/>
    <property type="evidence" value="ECO:0007669"/>
    <property type="project" value="InterPro"/>
</dbReference>
<dbReference type="VEuPathDB" id="AmoebaDB:KM1_085200"/>
<dbReference type="Proteomes" id="UP000078387">
    <property type="component" value="Unassembled WGS sequence"/>
</dbReference>
<dbReference type="EMBL" id="BDEQ01000001">
    <property type="protein sequence ID" value="GAT94596.1"/>
    <property type="molecule type" value="Genomic_DNA"/>
</dbReference>
<comment type="caution">
    <text evidence="2">The sequence shown here is derived from an EMBL/GenBank/DDBJ whole genome shotgun (WGS) entry which is preliminary data.</text>
</comment>
<proteinExistence type="predicted"/>
<sequence>MQNNTDTWDIRTKLLVGEDNYKVIQTKRFLIIGNHPSLSYTSEYLIRAGVINLTLYYPEINNDISLTLHAFTVDQKNEQEQLLLINPEAKITLINKPYDSMLMKTYISSNDIILIGIENQKFAVDACKIGLEFQKKVFCVLGGYGLFDSTQIQIKNIERVKKSKLAIEFKSALYKENIRRNVRCIYGEDGQGEGGLPYIFSVMGIYLASQGIDSIITRRPVQLRAEKPDQKENETKQKEQEK</sequence>
<dbReference type="VEuPathDB" id="AmoebaDB:EHI_064480"/>